<dbReference type="Proteomes" id="UP001178507">
    <property type="component" value="Unassembled WGS sequence"/>
</dbReference>
<feature type="non-terminal residue" evidence="2">
    <location>
        <position position="201"/>
    </location>
</feature>
<evidence type="ECO:0000313" key="2">
    <source>
        <dbReference type="EMBL" id="CAJ1372572.1"/>
    </source>
</evidence>
<accession>A0AA36MMH0</accession>
<evidence type="ECO:0000313" key="3">
    <source>
        <dbReference type="Proteomes" id="UP001178507"/>
    </source>
</evidence>
<sequence>KKELLQDLFDLGDQVVRAREEDAGDAEAEDGLESGRDRSKAQKFKKMLAEESLPAAVLAEYQSCGSRDDKTKLINTLFVKEGGALKLRPEKLTFSTQKRLETTDSKAEKEKGIGKNLFMSKWQIKGQAVEFDEDQFKEVKKLWSKMTPEFAEETLAGSRSEDLMGRISTLISSCVSGRTDVSATLKGRKVRAGLPLYVVCC</sequence>
<reference evidence="2" key="1">
    <citation type="submission" date="2023-08" db="EMBL/GenBank/DDBJ databases">
        <authorList>
            <person name="Chen Y."/>
            <person name="Shah S."/>
            <person name="Dougan E. K."/>
            <person name="Thang M."/>
            <person name="Chan C."/>
        </authorList>
    </citation>
    <scope>NUCLEOTIDE SEQUENCE</scope>
</reference>
<name>A0AA36MMH0_9DINO</name>
<protein>
    <submittedName>
        <fullName evidence="2">Uncharacterized protein</fullName>
    </submittedName>
</protein>
<dbReference type="AlphaFoldDB" id="A0AA36MMH0"/>
<proteinExistence type="predicted"/>
<organism evidence="2 3">
    <name type="scientific">Effrenium voratum</name>
    <dbReference type="NCBI Taxonomy" id="2562239"/>
    <lineage>
        <taxon>Eukaryota</taxon>
        <taxon>Sar</taxon>
        <taxon>Alveolata</taxon>
        <taxon>Dinophyceae</taxon>
        <taxon>Suessiales</taxon>
        <taxon>Symbiodiniaceae</taxon>
        <taxon>Effrenium</taxon>
    </lineage>
</organism>
<feature type="compositionally biased region" description="Acidic residues" evidence="1">
    <location>
        <begin position="22"/>
        <end position="32"/>
    </location>
</feature>
<dbReference type="EMBL" id="CAUJNA010000142">
    <property type="protein sequence ID" value="CAJ1372572.1"/>
    <property type="molecule type" value="Genomic_DNA"/>
</dbReference>
<comment type="caution">
    <text evidence="2">The sequence shown here is derived from an EMBL/GenBank/DDBJ whole genome shotgun (WGS) entry which is preliminary data.</text>
</comment>
<evidence type="ECO:0000256" key="1">
    <source>
        <dbReference type="SAM" id="MobiDB-lite"/>
    </source>
</evidence>
<keyword evidence="3" id="KW-1185">Reference proteome</keyword>
<feature type="region of interest" description="Disordered" evidence="1">
    <location>
        <begin position="20"/>
        <end position="39"/>
    </location>
</feature>
<gene>
    <name evidence="2" type="ORF">EVOR1521_LOCUS2615</name>
</gene>